<dbReference type="PANTHER" id="PTHR43142">
    <property type="entry name" value="CARBOXYLIC ESTER HYDROLASE"/>
    <property type="match status" value="1"/>
</dbReference>
<dbReference type="InterPro" id="IPR029058">
    <property type="entry name" value="AB_hydrolase_fold"/>
</dbReference>
<feature type="compositionally biased region" description="Acidic residues" evidence="1">
    <location>
        <begin position="1"/>
        <end position="11"/>
    </location>
</feature>
<gene>
    <name evidence="4" type="primary">NRT</name>
    <name evidence="4" type="ORF">TR115161</name>
</gene>
<accession>A0A0X3PJZ9</accession>
<evidence type="ECO:0000256" key="2">
    <source>
        <dbReference type="SAM" id="Phobius"/>
    </source>
</evidence>
<evidence type="ECO:0000313" key="4">
    <source>
        <dbReference type="EMBL" id="JAP52265.1"/>
    </source>
</evidence>
<dbReference type="InterPro" id="IPR002018">
    <property type="entry name" value="CarbesteraseB"/>
</dbReference>
<proteinExistence type="predicted"/>
<keyword evidence="2" id="KW-0472">Membrane</keyword>
<dbReference type="PANTHER" id="PTHR43142:SF5">
    <property type="entry name" value="CARBOXYLIC ESTER HYDROLASE"/>
    <property type="match status" value="1"/>
</dbReference>
<keyword evidence="2" id="KW-0812">Transmembrane</keyword>
<sequence length="761" mass="86259">MEDGQNSDFEEVGQQAPAGGTESDNEKDASKSERNSATSETSVRSRPSAQPKQQKVKAKFAPREMVWRRYISKESLLPTVNDWVSEWNHHKRLRRLFILMNLSVCICLFISRIVSAAIIANHMKKIHSFTVIHTLPRDVSSVEQEETEKPHFLLNCAAVYPKWTGFEDWYTIEDIPYAALPRRAAVFARSAVTFTFKECYNAYWASVHPKKRAFVNGQLRFISSQSATGGDVCLQLDPENRRAESSASVSACLTLSLIYKHTLKKRGPGFIRTDEPSLELRPILVFVGGDSMLYNRPRLISPWVAQEMDFVYVAIRYRLGVFGFSDFQTDDAGPNHAVEDVKRALTWVYENAAHFGGDARQITLFGENSGATIAALLMNAQLETFETTNTSQPYLVSRLWLSDGGLVAPPKSSDLNPFQQLLLSDLELTEACFNQRRRGRVSERTNGSFSSISGKVVCLEGAIRDTTWLTKTPLAWINAQQGYMRRLPRADEERVSLLQEDLSISHVESPIGRLRDREALNVHFRDIPMVIGSTMDQVDLHMSRRNKPPAKNMTLLELQNEIRSSFSTLSSSTAQVNYVYSISKAYDPLLRTLSKTQMGEAFNAIISDLRSICAYNIFAKRLQQFGFVKESPIYRLLNRLPRPPLRDIRGRFCDIPFFLNDGRTGCECRNTDISRWETLRSQSPVLRPILKDFVHTGWIRKLKRMRVPSNPAMPAIETTFNIMGPQGLVTAGGREVSSYTACSEWRVPDEIHVLLKYGRVN</sequence>
<evidence type="ECO:0000259" key="3">
    <source>
        <dbReference type="Pfam" id="PF00135"/>
    </source>
</evidence>
<name>A0A0X3PJZ9_SCHSO</name>
<dbReference type="SUPFAM" id="SSF53474">
    <property type="entry name" value="alpha/beta-Hydrolases"/>
    <property type="match status" value="1"/>
</dbReference>
<feature type="compositionally biased region" description="Polar residues" evidence="1">
    <location>
        <begin position="35"/>
        <end position="53"/>
    </location>
</feature>
<protein>
    <submittedName>
        <fullName evidence="4">Neurotactin</fullName>
    </submittedName>
</protein>
<evidence type="ECO:0000256" key="1">
    <source>
        <dbReference type="SAM" id="MobiDB-lite"/>
    </source>
</evidence>
<reference evidence="4" key="1">
    <citation type="submission" date="2016-01" db="EMBL/GenBank/DDBJ databases">
        <title>Reference transcriptome for the parasite Schistocephalus solidus: insights into the molecular evolution of parasitism.</title>
        <authorList>
            <person name="Hebert F.O."/>
            <person name="Grambauer S."/>
            <person name="Barber I."/>
            <person name="Landry C.R."/>
            <person name="Aubin-Horth N."/>
        </authorList>
    </citation>
    <scope>NUCLEOTIDE SEQUENCE</scope>
</reference>
<feature type="region of interest" description="Disordered" evidence="1">
    <location>
        <begin position="1"/>
        <end position="57"/>
    </location>
</feature>
<dbReference type="Pfam" id="PF00135">
    <property type="entry name" value="COesterase"/>
    <property type="match status" value="1"/>
</dbReference>
<feature type="domain" description="Carboxylesterase type B" evidence="3">
    <location>
        <begin position="230"/>
        <end position="381"/>
    </location>
</feature>
<feature type="compositionally biased region" description="Basic and acidic residues" evidence="1">
    <location>
        <begin position="24"/>
        <end position="34"/>
    </location>
</feature>
<dbReference type="Gene3D" id="3.40.50.1820">
    <property type="entry name" value="alpha/beta hydrolase"/>
    <property type="match status" value="1"/>
</dbReference>
<feature type="transmembrane region" description="Helical" evidence="2">
    <location>
        <begin position="96"/>
        <end position="120"/>
    </location>
</feature>
<dbReference type="AlphaFoldDB" id="A0A0X3PJZ9"/>
<organism evidence="4">
    <name type="scientific">Schistocephalus solidus</name>
    <name type="common">Tapeworm</name>
    <dbReference type="NCBI Taxonomy" id="70667"/>
    <lineage>
        <taxon>Eukaryota</taxon>
        <taxon>Metazoa</taxon>
        <taxon>Spiralia</taxon>
        <taxon>Lophotrochozoa</taxon>
        <taxon>Platyhelminthes</taxon>
        <taxon>Cestoda</taxon>
        <taxon>Eucestoda</taxon>
        <taxon>Diphyllobothriidea</taxon>
        <taxon>Diphyllobothriidae</taxon>
        <taxon>Schistocephalus</taxon>
    </lineage>
</organism>
<dbReference type="EMBL" id="GEEE01010960">
    <property type="protein sequence ID" value="JAP52265.1"/>
    <property type="molecule type" value="Transcribed_RNA"/>
</dbReference>
<keyword evidence="2" id="KW-1133">Transmembrane helix</keyword>